<keyword evidence="7 10" id="KW-1133">Transmembrane helix</keyword>
<dbReference type="AlphaFoldDB" id="A0A7Y3WHX8"/>
<feature type="domain" description="ABC transmembrane type-1" evidence="12">
    <location>
        <begin position="58"/>
        <end position="340"/>
    </location>
</feature>
<feature type="transmembrane region" description="Helical" evidence="10">
    <location>
        <begin position="174"/>
        <end position="193"/>
    </location>
</feature>
<dbReference type="Pfam" id="PF00005">
    <property type="entry name" value="ABC_tran"/>
    <property type="match status" value="1"/>
</dbReference>
<dbReference type="PANTHER" id="PTHR43394:SF1">
    <property type="entry name" value="ATP-BINDING CASSETTE SUB-FAMILY B MEMBER 10, MITOCHONDRIAL"/>
    <property type="match status" value="1"/>
</dbReference>
<dbReference type="GO" id="GO:0015421">
    <property type="term" value="F:ABC-type oligopeptide transporter activity"/>
    <property type="evidence" value="ECO:0007669"/>
    <property type="project" value="TreeGrafter"/>
</dbReference>
<dbReference type="SMART" id="SM00382">
    <property type="entry name" value="AAA"/>
    <property type="match status" value="1"/>
</dbReference>
<evidence type="ECO:0000256" key="6">
    <source>
        <dbReference type="ARBA" id="ARBA00022840"/>
    </source>
</evidence>
<dbReference type="RefSeq" id="WP_168315213.1">
    <property type="nucleotide sequence ID" value="NZ_JABFCN010000055.1"/>
</dbReference>
<evidence type="ECO:0000313" key="13">
    <source>
        <dbReference type="EMBL" id="NNU40649.1"/>
    </source>
</evidence>
<evidence type="ECO:0000313" key="14">
    <source>
        <dbReference type="Proteomes" id="UP000519972"/>
    </source>
</evidence>
<evidence type="ECO:0000256" key="8">
    <source>
        <dbReference type="ARBA" id="ARBA00023136"/>
    </source>
</evidence>
<dbReference type="GO" id="GO:0005886">
    <property type="term" value="C:plasma membrane"/>
    <property type="evidence" value="ECO:0007669"/>
    <property type="project" value="UniProtKB-SubCell"/>
</dbReference>
<evidence type="ECO:0000256" key="1">
    <source>
        <dbReference type="ARBA" id="ARBA00004651"/>
    </source>
</evidence>
<protein>
    <submittedName>
        <fullName evidence="13">ABC transporter ATP-binding protein</fullName>
    </submittedName>
</protein>
<evidence type="ECO:0000256" key="2">
    <source>
        <dbReference type="ARBA" id="ARBA00005417"/>
    </source>
</evidence>
<dbReference type="InterPro" id="IPR011527">
    <property type="entry name" value="ABC1_TM_dom"/>
</dbReference>
<dbReference type="Gene3D" id="1.20.1560.10">
    <property type="entry name" value="ABC transporter type 1, transmembrane domain"/>
    <property type="match status" value="1"/>
</dbReference>
<comment type="similarity">
    <text evidence="2">Belongs to the ABC transporter superfamily.</text>
</comment>
<dbReference type="SUPFAM" id="SSF90123">
    <property type="entry name" value="ABC transporter transmembrane region"/>
    <property type="match status" value="1"/>
</dbReference>
<name>A0A7Y3WHX8_9HYPH</name>
<dbReference type="GO" id="GO:0016887">
    <property type="term" value="F:ATP hydrolysis activity"/>
    <property type="evidence" value="ECO:0007669"/>
    <property type="project" value="InterPro"/>
</dbReference>
<evidence type="ECO:0000259" key="11">
    <source>
        <dbReference type="PROSITE" id="PS50893"/>
    </source>
</evidence>
<feature type="compositionally biased region" description="Basic and acidic residues" evidence="9">
    <location>
        <begin position="7"/>
        <end position="18"/>
    </location>
</feature>
<feature type="transmembrane region" description="Helical" evidence="10">
    <location>
        <begin position="199"/>
        <end position="218"/>
    </location>
</feature>
<dbReference type="PANTHER" id="PTHR43394">
    <property type="entry name" value="ATP-DEPENDENT PERMEASE MDL1, MITOCHONDRIAL"/>
    <property type="match status" value="1"/>
</dbReference>
<evidence type="ECO:0000256" key="3">
    <source>
        <dbReference type="ARBA" id="ARBA00022448"/>
    </source>
</evidence>
<keyword evidence="6 13" id="KW-0067">ATP-binding</keyword>
<keyword evidence="4 10" id="KW-0812">Transmembrane</keyword>
<evidence type="ECO:0000256" key="10">
    <source>
        <dbReference type="SAM" id="Phobius"/>
    </source>
</evidence>
<feature type="domain" description="ABC transporter" evidence="11">
    <location>
        <begin position="375"/>
        <end position="609"/>
    </location>
</feature>
<evidence type="ECO:0000256" key="9">
    <source>
        <dbReference type="SAM" id="MobiDB-lite"/>
    </source>
</evidence>
<dbReference type="EMBL" id="JABFCN010000055">
    <property type="protein sequence ID" value="NNU40649.1"/>
    <property type="molecule type" value="Genomic_DNA"/>
</dbReference>
<accession>A0A7Y3WHX8</accession>
<evidence type="ECO:0000259" key="12">
    <source>
        <dbReference type="PROSITE" id="PS50929"/>
    </source>
</evidence>
<keyword evidence="3" id="KW-0813">Transport</keyword>
<dbReference type="Proteomes" id="UP000519972">
    <property type="component" value="Unassembled WGS sequence"/>
</dbReference>
<dbReference type="PROSITE" id="PS50893">
    <property type="entry name" value="ABC_TRANSPORTER_2"/>
    <property type="match status" value="1"/>
</dbReference>
<dbReference type="CDD" id="cd18545">
    <property type="entry name" value="ABC_6TM_YknV_like"/>
    <property type="match status" value="1"/>
</dbReference>
<evidence type="ECO:0000256" key="7">
    <source>
        <dbReference type="ARBA" id="ARBA00022989"/>
    </source>
</evidence>
<dbReference type="InterPro" id="IPR003593">
    <property type="entry name" value="AAA+_ATPase"/>
</dbReference>
<dbReference type="InterPro" id="IPR017871">
    <property type="entry name" value="ABC_transporter-like_CS"/>
</dbReference>
<dbReference type="InterPro" id="IPR036640">
    <property type="entry name" value="ABC1_TM_sf"/>
</dbReference>
<organism evidence="13 14">
    <name type="scientific">Rhizobium sophorae</name>
    <dbReference type="NCBI Taxonomy" id="1535242"/>
    <lineage>
        <taxon>Bacteria</taxon>
        <taxon>Pseudomonadati</taxon>
        <taxon>Pseudomonadota</taxon>
        <taxon>Alphaproteobacteria</taxon>
        <taxon>Hyphomicrobiales</taxon>
        <taxon>Rhizobiaceae</taxon>
        <taxon>Rhizobium/Agrobacterium group</taxon>
        <taxon>Rhizobium</taxon>
    </lineage>
</organism>
<dbReference type="PROSITE" id="PS00211">
    <property type="entry name" value="ABC_TRANSPORTER_1"/>
    <property type="match status" value="1"/>
</dbReference>
<dbReference type="InterPro" id="IPR027417">
    <property type="entry name" value="P-loop_NTPase"/>
</dbReference>
<proteinExistence type="inferred from homology"/>
<dbReference type="GO" id="GO:0005524">
    <property type="term" value="F:ATP binding"/>
    <property type="evidence" value="ECO:0007669"/>
    <property type="project" value="UniProtKB-KW"/>
</dbReference>
<gene>
    <name evidence="13" type="ORF">G9X64_30040</name>
</gene>
<feature type="transmembrane region" description="Helical" evidence="10">
    <location>
        <begin position="57"/>
        <end position="82"/>
    </location>
</feature>
<dbReference type="CDD" id="cd03254">
    <property type="entry name" value="ABCC_Glucan_exporter_like"/>
    <property type="match status" value="1"/>
</dbReference>
<feature type="transmembrane region" description="Helical" evidence="10">
    <location>
        <begin position="277"/>
        <end position="298"/>
    </location>
</feature>
<dbReference type="Gene3D" id="3.40.50.300">
    <property type="entry name" value="P-loop containing nucleotide triphosphate hydrolases"/>
    <property type="match status" value="1"/>
</dbReference>
<keyword evidence="14" id="KW-1185">Reference proteome</keyword>
<feature type="transmembrane region" description="Helical" evidence="10">
    <location>
        <begin position="94"/>
        <end position="112"/>
    </location>
</feature>
<dbReference type="InterPro" id="IPR039421">
    <property type="entry name" value="Type_1_exporter"/>
</dbReference>
<comment type="subcellular location">
    <subcellularLocation>
        <location evidence="1">Cell membrane</location>
        <topology evidence="1">Multi-pass membrane protein</topology>
    </subcellularLocation>
</comment>
<keyword evidence="5" id="KW-0547">Nucleotide-binding</keyword>
<dbReference type="InterPro" id="IPR003439">
    <property type="entry name" value="ABC_transporter-like_ATP-bd"/>
</dbReference>
<dbReference type="Pfam" id="PF00664">
    <property type="entry name" value="ABC_membrane"/>
    <property type="match status" value="1"/>
</dbReference>
<feature type="region of interest" description="Disordered" evidence="9">
    <location>
        <begin position="1"/>
        <end position="20"/>
    </location>
</feature>
<dbReference type="FunFam" id="3.40.50.300:FF:000287">
    <property type="entry name" value="Multidrug ABC transporter ATP-binding protein"/>
    <property type="match status" value="1"/>
</dbReference>
<comment type="caution">
    <text evidence="13">The sequence shown here is derived from an EMBL/GenBank/DDBJ whole genome shotgun (WGS) entry which is preliminary data.</text>
</comment>
<sequence>MAEELETERPDVREDGRRPPRAVVGSHRVEEEMFGKAFDGNIVKRIWVFVHPYRRQVLWSVVAVLTFTMMQLTIPLIIRYAIDHGMSPGGNHSALVWSIVAFTIAISINYAASYAQETLVGGVAEDVLFDIRKAMFSHLQRVSLSFMDKTEVGRLMSRLQGDVNSMQEFLETSVLSVGDIVLLFGIIFVMLYLDFKLGLLTLSVLPVLFIVRLFWLPLARKSFMAAHETNSVAAGALAEAIHGVRAVQSMDRQGVNFTLYDDKARANLKTHLTAARYAQVMVPIVDSLTGVAMALVIVVGGARVLNQALDVGVLVAFLFYIQRFFDPIRSLTLQYSVMQRAMASGQRLTEVLDVPVDIKDAPDAKALSRDMDGSVEFKDVVFGYNPKHPVLKHVSFKVNPGETVALVGPTGSGKSSCMSLIHRFYDVQQGQVLVGGDDVRDLTQDSLGAQIAMVLQEPFLFTGTVFENIRYHKLEATREQVIEAAKAVGAHDFIMRLPEGYDSVLGERGGNLSLGQRQLLSFARALVADAKILVLDEATANIDSYTEMLIQKALVKLLENRTGLVIAHRLATIREADRIIVLQNGEIIESGDHRQLMKNGKLYSKLYNLNYSSFDDIPEDVLEETAAADSATYITRHAT</sequence>
<evidence type="ECO:0000256" key="5">
    <source>
        <dbReference type="ARBA" id="ARBA00022741"/>
    </source>
</evidence>
<dbReference type="SUPFAM" id="SSF52540">
    <property type="entry name" value="P-loop containing nucleoside triphosphate hydrolases"/>
    <property type="match status" value="1"/>
</dbReference>
<evidence type="ECO:0000256" key="4">
    <source>
        <dbReference type="ARBA" id="ARBA00022692"/>
    </source>
</evidence>
<reference evidence="13 14" key="1">
    <citation type="submission" date="2020-02" db="EMBL/GenBank/DDBJ databases">
        <authorList>
            <person name="Sun Q."/>
        </authorList>
    </citation>
    <scope>NUCLEOTIDE SEQUENCE [LARGE SCALE GENOMIC DNA]</scope>
    <source>
        <strain evidence="13 14">CCBAU 03386</strain>
    </source>
</reference>
<keyword evidence="8 10" id="KW-0472">Membrane</keyword>
<dbReference type="PROSITE" id="PS50929">
    <property type="entry name" value="ABC_TM1F"/>
    <property type="match status" value="1"/>
</dbReference>